<gene>
    <name evidence="2" type="ORF">MTR67_026629</name>
</gene>
<name>A0AAF0R830_SOLVR</name>
<feature type="domain" description="Retrotransposon gag" evidence="1">
    <location>
        <begin position="76"/>
        <end position="131"/>
    </location>
</feature>
<dbReference type="Proteomes" id="UP001234989">
    <property type="component" value="Chromosome 6"/>
</dbReference>
<dbReference type="EMBL" id="CP133617">
    <property type="protein sequence ID" value="WMV33244.1"/>
    <property type="molecule type" value="Genomic_DNA"/>
</dbReference>
<sequence>MQLLAQALMVQDNREVVAPANPLRGMGSSRVREFFRKNPSEFSGSKVEEDPNGFIEEVYKILAIMGMTSIEKEEPAAYQLKDVAQTWYDQWKDARLVGAGRIDWEVFKLAFLDRFFPRKLKEAKMEEFINLN</sequence>
<reference evidence="2" key="1">
    <citation type="submission" date="2023-08" db="EMBL/GenBank/DDBJ databases">
        <title>A de novo genome assembly of Solanum verrucosum Schlechtendal, a Mexican diploid species geographically isolated from the other diploid A-genome species in potato relatives.</title>
        <authorList>
            <person name="Hosaka K."/>
        </authorList>
    </citation>
    <scope>NUCLEOTIDE SEQUENCE</scope>
    <source>
        <tissue evidence="2">Young leaves</tissue>
    </source>
</reference>
<evidence type="ECO:0000313" key="3">
    <source>
        <dbReference type="Proteomes" id="UP001234989"/>
    </source>
</evidence>
<keyword evidence="3" id="KW-1185">Reference proteome</keyword>
<proteinExistence type="predicted"/>
<evidence type="ECO:0000313" key="2">
    <source>
        <dbReference type="EMBL" id="WMV33244.1"/>
    </source>
</evidence>
<evidence type="ECO:0000259" key="1">
    <source>
        <dbReference type="Pfam" id="PF03732"/>
    </source>
</evidence>
<organism evidence="2 3">
    <name type="scientific">Solanum verrucosum</name>
    <dbReference type="NCBI Taxonomy" id="315347"/>
    <lineage>
        <taxon>Eukaryota</taxon>
        <taxon>Viridiplantae</taxon>
        <taxon>Streptophyta</taxon>
        <taxon>Embryophyta</taxon>
        <taxon>Tracheophyta</taxon>
        <taxon>Spermatophyta</taxon>
        <taxon>Magnoliopsida</taxon>
        <taxon>eudicotyledons</taxon>
        <taxon>Gunneridae</taxon>
        <taxon>Pentapetalae</taxon>
        <taxon>asterids</taxon>
        <taxon>lamiids</taxon>
        <taxon>Solanales</taxon>
        <taxon>Solanaceae</taxon>
        <taxon>Solanoideae</taxon>
        <taxon>Solaneae</taxon>
        <taxon>Solanum</taxon>
    </lineage>
</organism>
<accession>A0AAF0R830</accession>
<dbReference type="Pfam" id="PF03732">
    <property type="entry name" value="Retrotrans_gag"/>
    <property type="match status" value="1"/>
</dbReference>
<protein>
    <recommendedName>
        <fullName evidence="1">Retrotransposon gag domain-containing protein</fullName>
    </recommendedName>
</protein>
<dbReference type="AlphaFoldDB" id="A0AAF0R830"/>
<dbReference type="InterPro" id="IPR005162">
    <property type="entry name" value="Retrotrans_gag_dom"/>
</dbReference>